<dbReference type="InterPro" id="IPR002018">
    <property type="entry name" value="CarbesteraseB"/>
</dbReference>
<evidence type="ECO:0000256" key="4">
    <source>
        <dbReference type="ARBA" id="ARBA00023157"/>
    </source>
</evidence>
<keyword evidence="4" id="KW-1015">Disulfide bond</keyword>
<keyword evidence="8" id="KW-1185">Reference proteome</keyword>
<evidence type="ECO:0000313" key="8">
    <source>
        <dbReference type="Proteomes" id="UP001176940"/>
    </source>
</evidence>
<evidence type="ECO:0000256" key="1">
    <source>
        <dbReference type="ARBA" id="ARBA00005964"/>
    </source>
</evidence>
<keyword evidence="3" id="KW-0378">Hydrolase</keyword>
<evidence type="ECO:0000256" key="2">
    <source>
        <dbReference type="ARBA" id="ARBA00022487"/>
    </source>
</evidence>
<dbReference type="EMBL" id="CAUEEQ010047241">
    <property type="protein sequence ID" value="CAJ0959169.1"/>
    <property type="molecule type" value="Genomic_DNA"/>
</dbReference>
<dbReference type="PROSITE" id="PS00941">
    <property type="entry name" value="CARBOXYLESTERASE_B_2"/>
    <property type="match status" value="1"/>
</dbReference>
<protein>
    <recommendedName>
        <fullName evidence="6">Carboxylesterase type B domain-containing protein</fullName>
    </recommendedName>
</protein>
<proteinExistence type="inferred from homology"/>
<keyword evidence="5" id="KW-0812">Transmembrane</keyword>
<dbReference type="Proteomes" id="UP001176940">
    <property type="component" value="Unassembled WGS sequence"/>
</dbReference>
<gene>
    <name evidence="7" type="ORF">RIMI_LOCUS16721457</name>
</gene>
<evidence type="ECO:0000259" key="6">
    <source>
        <dbReference type="Pfam" id="PF00135"/>
    </source>
</evidence>
<reference evidence="7" key="1">
    <citation type="submission" date="2023-07" db="EMBL/GenBank/DDBJ databases">
        <authorList>
            <person name="Stuckert A."/>
        </authorList>
    </citation>
    <scope>NUCLEOTIDE SEQUENCE</scope>
</reference>
<feature type="transmembrane region" description="Helical" evidence="5">
    <location>
        <begin position="33"/>
        <end position="53"/>
    </location>
</feature>
<evidence type="ECO:0000313" key="7">
    <source>
        <dbReference type="EMBL" id="CAJ0959169.1"/>
    </source>
</evidence>
<comment type="similarity">
    <text evidence="1">Belongs to the type-B carboxylesterase/lipase family.</text>
</comment>
<accession>A0ABN9M6I6</accession>
<dbReference type="Pfam" id="PF00135">
    <property type="entry name" value="COesterase"/>
    <property type="match status" value="1"/>
</dbReference>
<name>A0ABN9M6I6_9NEOB</name>
<evidence type="ECO:0000256" key="5">
    <source>
        <dbReference type="SAM" id="Phobius"/>
    </source>
</evidence>
<dbReference type="InterPro" id="IPR019819">
    <property type="entry name" value="Carboxylesterase_B_CS"/>
</dbReference>
<keyword evidence="2" id="KW-0719">Serine esterase</keyword>
<dbReference type="Gene3D" id="3.40.50.1820">
    <property type="entry name" value="alpha/beta hydrolase"/>
    <property type="match status" value="1"/>
</dbReference>
<dbReference type="InterPro" id="IPR029058">
    <property type="entry name" value="AB_hydrolase_fold"/>
</dbReference>
<dbReference type="PRINTS" id="PR00878">
    <property type="entry name" value="CHOLNESTRASE"/>
</dbReference>
<organism evidence="7 8">
    <name type="scientific">Ranitomeya imitator</name>
    <name type="common">mimic poison frog</name>
    <dbReference type="NCBI Taxonomy" id="111125"/>
    <lineage>
        <taxon>Eukaryota</taxon>
        <taxon>Metazoa</taxon>
        <taxon>Chordata</taxon>
        <taxon>Craniata</taxon>
        <taxon>Vertebrata</taxon>
        <taxon>Euteleostomi</taxon>
        <taxon>Amphibia</taxon>
        <taxon>Batrachia</taxon>
        <taxon>Anura</taxon>
        <taxon>Neobatrachia</taxon>
        <taxon>Hyloidea</taxon>
        <taxon>Dendrobatidae</taxon>
        <taxon>Dendrobatinae</taxon>
        <taxon>Ranitomeya</taxon>
    </lineage>
</organism>
<keyword evidence="5" id="KW-0472">Membrane</keyword>
<dbReference type="InterPro" id="IPR050654">
    <property type="entry name" value="AChE-related_enzymes"/>
</dbReference>
<dbReference type="PANTHER" id="PTHR43918:SF14">
    <property type="entry name" value="CARBOXYLIC ESTER HYDROLASE"/>
    <property type="match status" value="1"/>
</dbReference>
<sequence length="534" mass="59936">MTAHGHDLFHQTSSLFEKRNQTNGIMETDRHKVIIFFMAYLILILALALNVSAEHGTIVEIKQGKVRGFHIPTNSGSVIAFLGIPYGEPPTGTQRFKKPEPRKPWQGVYDASKFGKSCYQKRFEALANFPGTEIWQVNNEMSEDCLFLNVWVPSSNPKSAHVIIFIYGGSFNTGSSSMELYDPSILAYSEDMIVVSMNYRIGALGFLALPGNKDIPGNAGMFDQQLALQWVHENIAFFGGNPDSVTLLGHSCGAACVGLHLLSPGSQKYFNRVIVQSGSPSAGWAFNSHKRAKRLTMKLAELLDCPVDNDDALVTCLQNTDPTKIVKMQLLVETKNSFSFTHIIPIIDFDFISDMPNNIIKNISKNIEILIGGTKDDGNPSTITWVPGMSAEHDSLLTTEQVIQGITALFSITGDIGIKSIFFEYKDWEDEHNLEKNREAMELILRDYYMICPMKYFADERAKRESNIYFYEFNHLSSKEVWPKWMGVLHGAILPFMFGKPLTKGSNFTEEEQLLSKRIMKAWGNFARTGYGIV</sequence>
<comment type="caution">
    <text evidence="7">The sequence shown here is derived from an EMBL/GenBank/DDBJ whole genome shotgun (WGS) entry which is preliminary data.</text>
</comment>
<keyword evidence="5" id="KW-1133">Transmembrane helix</keyword>
<evidence type="ECO:0000256" key="3">
    <source>
        <dbReference type="ARBA" id="ARBA00022801"/>
    </source>
</evidence>
<dbReference type="InterPro" id="IPR000997">
    <property type="entry name" value="Cholinesterase"/>
</dbReference>
<dbReference type="PANTHER" id="PTHR43918">
    <property type="entry name" value="ACETYLCHOLINESTERASE"/>
    <property type="match status" value="1"/>
</dbReference>
<dbReference type="SUPFAM" id="SSF53474">
    <property type="entry name" value="alpha/beta-Hydrolases"/>
    <property type="match status" value="1"/>
</dbReference>
<feature type="domain" description="Carboxylesterase type B" evidence="6">
    <location>
        <begin position="57"/>
        <end position="530"/>
    </location>
</feature>